<reference evidence="1" key="2">
    <citation type="submission" date="2020-09" db="EMBL/GenBank/DDBJ databases">
        <authorList>
            <person name="Sun Q."/>
            <person name="Zhou Y."/>
        </authorList>
    </citation>
    <scope>NUCLEOTIDE SEQUENCE</scope>
    <source>
        <strain evidence="1">CGMCC 1.15519</strain>
    </source>
</reference>
<proteinExistence type="predicted"/>
<dbReference type="Pfam" id="PF02620">
    <property type="entry name" value="YceD"/>
    <property type="match status" value="1"/>
</dbReference>
<dbReference type="EMBL" id="BMJM01000007">
    <property type="protein sequence ID" value="GGE15206.1"/>
    <property type="molecule type" value="Genomic_DNA"/>
</dbReference>
<reference evidence="1" key="1">
    <citation type="journal article" date="2014" name="Int. J. Syst. Evol. Microbiol.">
        <title>Complete genome sequence of Corynebacterium casei LMG S-19264T (=DSM 44701T), isolated from a smear-ripened cheese.</title>
        <authorList>
            <consortium name="US DOE Joint Genome Institute (JGI-PGF)"/>
            <person name="Walter F."/>
            <person name="Albersmeier A."/>
            <person name="Kalinowski J."/>
            <person name="Ruckert C."/>
        </authorList>
    </citation>
    <scope>NUCLEOTIDE SEQUENCE</scope>
    <source>
        <strain evidence="1">CGMCC 1.15519</strain>
    </source>
</reference>
<dbReference type="RefSeq" id="WP_188763009.1">
    <property type="nucleotide sequence ID" value="NZ_BMJM01000007.1"/>
</dbReference>
<organism evidence="1 2">
    <name type="scientific">Sandarakinorhabdus glacialis</name>
    <dbReference type="NCBI Taxonomy" id="1614636"/>
    <lineage>
        <taxon>Bacteria</taxon>
        <taxon>Pseudomonadati</taxon>
        <taxon>Pseudomonadota</taxon>
        <taxon>Alphaproteobacteria</taxon>
        <taxon>Sphingomonadales</taxon>
        <taxon>Sphingosinicellaceae</taxon>
        <taxon>Sandarakinorhabdus</taxon>
    </lineage>
</organism>
<dbReference type="InterPro" id="IPR003772">
    <property type="entry name" value="YceD"/>
</dbReference>
<keyword evidence="2" id="KW-1185">Reference proteome</keyword>
<evidence type="ECO:0000313" key="2">
    <source>
        <dbReference type="Proteomes" id="UP000635071"/>
    </source>
</evidence>
<comment type="caution">
    <text evidence="1">The sequence shown here is derived from an EMBL/GenBank/DDBJ whole genome shotgun (WGS) entry which is preliminary data.</text>
</comment>
<name>A0A916ZWP3_9SPHN</name>
<sequence>MTIAPPEFSRHFRAHDVAGIPRQQMIEADPAEREALARRFNLIGLERLTAALELSREAAGIRVTGQIHASGDQACVATAEPVPFLITEPLKILLTEARPEGDEIELHDADLDTEILEGDVIDLGEIAAQALALALDPYPRSVHAAPGVVTEEQARADSSPFAILRKK</sequence>
<dbReference type="Proteomes" id="UP000635071">
    <property type="component" value="Unassembled WGS sequence"/>
</dbReference>
<evidence type="ECO:0000313" key="1">
    <source>
        <dbReference type="EMBL" id="GGE15206.1"/>
    </source>
</evidence>
<accession>A0A916ZWP3</accession>
<protein>
    <submittedName>
        <fullName evidence="1">Metal-binding protein</fullName>
    </submittedName>
</protein>
<gene>
    <name evidence="1" type="ORF">GCM10011529_22010</name>
</gene>
<dbReference type="AlphaFoldDB" id="A0A916ZWP3"/>